<dbReference type="InterPro" id="IPR000045">
    <property type="entry name" value="Prepilin_IV_endopep_pep"/>
</dbReference>
<evidence type="ECO:0000259" key="12">
    <source>
        <dbReference type="Pfam" id="PF06750"/>
    </source>
</evidence>
<reference evidence="13 14" key="1">
    <citation type="submission" date="2019-06" db="EMBL/GenBank/DDBJ databases">
        <title>Phylogeography and genetic diversity of Francisella tularensis subsp. holarctica in France (1947-2018).</title>
        <authorList>
            <person name="Kevin M."/>
            <person name="Madani N."/>
            <person name="Maurin M."/>
        </authorList>
    </citation>
    <scope>NUCLEOTIDE SEQUENCE [LARGE SCALE GENOMIC DNA]</scope>
    <source>
        <strain evidence="13 14">ATCC 15482</strain>
    </source>
</reference>
<feature type="transmembrane region" description="Helical" evidence="10">
    <location>
        <begin position="176"/>
        <end position="196"/>
    </location>
</feature>
<keyword evidence="9" id="KW-0489">Methyltransferase</keyword>
<dbReference type="Gene3D" id="1.20.120.1220">
    <property type="match status" value="1"/>
</dbReference>
<evidence type="ECO:0000256" key="3">
    <source>
        <dbReference type="ARBA" id="ARBA00022475"/>
    </source>
</evidence>
<evidence type="ECO:0000256" key="10">
    <source>
        <dbReference type="SAM" id="Phobius"/>
    </source>
</evidence>
<keyword evidence="9" id="KW-0378">Hydrolase</keyword>
<dbReference type="InterPro" id="IPR050882">
    <property type="entry name" value="Prepilin_peptidase/N-MTase"/>
</dbReference>
<evidence type="ECO:0000256" key="8">
    <source>
        <dbReference type="RuleBase" id="RU003793"/>
    </source>
</evidence>
<dbReference type="InterPro" id="IPR014032">
    <property type="entry name" value="Peptidase_A24A_bac"/>
</dbReference>
<keyword evidence="6 10" id="KW-1133">Transmembrane helix</keyword>
<dbReference type="Pfam" id="PF06750">
    <property type="entry name" value="A24_N_bact"/>
    <property type="match status" value="1"/>
</dbReference>
<dbReference type="RefSeq" id="WP_003042564.1">
    <property type="nucleotide sequence ID" value="NZ_VJEZ01000001.1"/>
</dbReference>
<dbReference type="AlphaFoldDB" id="A0A6I4RQ97"/>
<feature type="domain" description="Prepilin peptidase A24 N-terminal" evidence="12">
    <location>
        <begin position="14"/>
        <end position="119"/>
    </location>
</feature>
<evidence type="ECO:0000256" key="2">
    <source>
        <dbReference type="ARBA" id="ARBA00005801"/>
    </source>
</evidence>
<feature type="transmembrane region" description="Helical" evidence="10">
    <location>
        <begin position="152"/>
        <end position="169"/>
    </location>
</feature>
<dbReference type="GO" id="GO:0032259">
    <property type="term" value="P:methylation"/>
    <property type="evidence" value="ECO:0007669"/>
    <property type="project" value="UniProtKB-KW"/>
</dbReference>
<keyword evidence="7 10" id="KW-0472">Membrane</keyword>
<organism evidence="13 14">
    <name type="scientific">Francisella tularensis</name>
    <dbReference type="NCBI Taxonomy" id="263"/>
    <lineage>
        <taxon>Bacteria</taxon>
        <taxon>Pseudomonadati</taxon>
        <taxon>Pseudomonadota</taxon>
        <taxon>Gammaproteobacteria</taxon>
        <taxon>Thiotrichales</taxon>
        <taxon>Francisellaceae</taxon>
        <taxon>Francisella</taxon>
    </lineage>
</organism>
<keyword evidence="3" id="KW-1003">Cell membrane</keyword>
<dbReference type="PANTHER" id="PTHR30487">
    <property type="entry name" value="TYPE 4 PREPILIN-LIKE PROTEINS LEADER PEPTIDE-PROCESSING ENZYME"/>
    <property type="match status" value="1"/>
</dbReference>
<dbReference type="Pfam" id="PF01478">
    <property type="entry name" value="Peptidase_A24"/>
    <property type="match status" value="1"/>
</dbReference>
<keyword evidence="9" id="KW-0511">Multifunctional enzyme</keyword>
<comment type="subcellular location">
    <subcellularLocation>
        <location evidence="1">Cell inner membrane</location>
        <topology evidence="1">Multi-pass membrane protein</topology>
    </subcellularLocation>
    <subcellularLocation>
        <location evidence="9">Cell membrane</location>
        <topology evidence="9">Multi-pass membrane protein</topology>
    </subcellularLocation>
</comment>
<keyword evidence="9" id="KW-0808">Transferase</keyword>
<dbReference type="InterPro" id="IPR010627">
    <property type="entry name" value="Prepilin_pept_A24_N"/>
</dbReference>
<comment type="caution">
    <text evidence="13">The sequence shown here is derived from an EMBL/GenBank/DDBJ whole genome shotgun (WGS) entry which is preliminary data.</text>
</comment>
<evidence type="ECO:0000256" key="7">
    <source>
        <dbReference type="ARBA" id="ARBA00023136"/>
    </source>
</evidence>
<proteinExistence type="inferred from homology"/>
<keyword evidence="9" id="KW-0645">Protease</keyword>
<dbReference type="Proteomes" id="UP000469081">
    <property type="component" value="Unassembled WGS sequence"/>
</dbReference>
<evidence type="ECO:0000256" key="9">
    <source>
        <dbReference type="RuleBase" id="RU003794"/>
    </source>
</evidence>
<evidence type="ECO:0000313" key="13">
    <source>
        <dbReference type="EMBL" id="MWZ39008.1"/>
    </source>
</evidence>
<dbReference type="PRINTS" id="PR00864">
    <property type="entry name" value="PREPILNPTASE"/>
</dbReference>
<feature type="transmembrane region" description="Helical" evidence="10">
    <location>
        <begin position="111"/>
        <end position="140"/>
    </location>
</feature>
<dbReference type="EMBL" id="VJEZ01000001">
    <property type="protein sequence ID" value="MWZ39008.1"/>
    <property type="molecule type" value="Genomic_DNA"/>
</dbReference>
<accession>A0A6I4RQ97</accession>
<comment type="function">
    <text evidence="9">Plays an essential role in type IV pili and type II pseudopili formation by proteolytically removing the leader sequence from substrate proteins and subsequently monomethylating the alpha-amino group of the newly exposed N-terminal phenylalanine.</text>
</comment>
<evidence type="ECO:0000313" key="14">
    <source>
        <dbReference type="Proteomes" id="UP000469081"/>
    </source>
</evidence>
<feature type="transmembrane region" description="Helical" evidence="10">
    <location>
        <begin position="6"/>
        <end position="27"/>
    </location>
</feature>
<gene>
    <name evidence="13" type="ORF">FNC33_00350</name>
</gene>
<keyword evidence="4" id="KW-0997">Cell inner membrane</keyword>
<dbReference type="GO" id="GO:0005886">
    <property type="term" value="C:plasma membrane"/>
    <property type="evidence" value="ECO:0007669"/>
    <property type="project" value="UniProtKB-SubCell"/>
</dbReference>
<feature type="transmembrane region" description="Helical" evidence="10">
    <location>
        <begin position="216"/>
        <end position="242"/>
    </location>
</feature>
<evidence type="ECO:0000256" key="6">
    <source>
        <dbReference type="ARBA" id="ARBA00022989"/>
    </source>
</evidence>
<evidence type="ECO:0000259" key="11">
    <source>
        <dbReference type="Pfam" id="PF01478"/>
    </source>
</evidence>
<dbReference type="GO" id="GO:0008168">
    <property type="term" value="F:methyltransferase activity"/>
    <property type="evidence" value="ECO:0007669"/>
    <property type="project" value="UniProtKB-KW"/>
</dbReference>
<feature type="domain" description="Prepilin type IV endopeptidase peptidase" evidence="11">
    <location>
        <begin position="131"/>
        <end position="238"/>
    </location>
</feature>
<feature type="transmembrane region" description="Helical" evidence="10">
    <location>
        <begin position="249"/>
        <end position="266"/>
    </location>
</feature>
<comment type="similarity">
    <text evidence="2 8">Belongs to the peptidase A24 family.</text>
</comment>
<evidence type="ECO:0000256" key="5">
    <source>
        <dbReference type="ARBA" id="ARBA00022692"/>
    </source>
</evidence>
<dbReference type="GO" id="GO:0004190">
    <property type="term" value="F:aspartic-type endopeptidase activity"/>
    <property type="evidence" value="ECO:0007669"/>
    <property type="project" value="UniProtKB-EC"/>
</dbReference>
<name>A0A6I4RQ97_FRATU</name>
<dbReference type="EC" id="3.4.23.43" evidence="9"/>
<evidence type="ECO:0000256" key="1">
    <source>
        <dbReference type="ARBA" id="ARBA00004429"/>
    </source>
</evidence>
<dbReference type="GO" id="GO:0006465">
    <property type="term" value="P:signal peptide processing"/>
    <property type="evidence" value="ECO:0007669"/>
    <property type="project" value="TreeGrafter"/>
</dbReference>
<keyword evidence="5 9" id="KW-0812">Transmembrane</keyword>
<protein>
    <recommendedName>
        <fullName evidence="9">Prepilin leader peptidase/N-methyltransferase</fullName>
        <ecNumber evidence="9">2.1.1.-</ecNumber>
        <ecNumber evidence="9">3.4.23.43</ecNumber>
    </recommendedName>
</protein>
<sequence length="282" mass="32534">MYYDIYIIYLFIFLFGAAIGSFLNVVIYRVPNKLFADEQAIAREILGIDKQQSPQNFSLLTPSKCPKCHNKLKYRHNIPIIGWFLLKGKCFFCKEKISFEYPLIEFITASLFITIFYCFGFTLQSLALVTLASFFIPLFFIDAKHQILPDSLTLPLLWLGIILNYYHTFTTLEQSVWGAIIGYLSLWLVFWIYKILTGKEGFGYGDFKLLAAVGAWFGYPMLLYTIFASCIFGIIIAIAINLVAKRTNVIAFGPAIILATFFYLLTKDNIYVWYNHVMLIQF</sequence>
<dbReference type="PANTHER" id="PTHR30487:SF0">
    <property type="entry name" value="PREPILIN LEADER PEPTIDASE_N-METHYLTRANSFERASE-RELATED"/>
    <property type="match status" value="1"/>
</dbReference>
<dbReference type="EC" id="2.1.1.-" evidence="9"/>
<evidence type="ECO:0000256" key="4">
    <source>
        <dbReference type="ARBA" id="ARBA00022519"/>
    </source>
</evidence>
<comment type="catalytic activity">
    <reaction evidence="9">
        <text>Typically cleaves a -Gly-|-Phe- bond to release an N-terminal, basic peptide of 5-8 residues from type IV prepilin, and then N-methylates the new N-terminal amino group, the methyl donor being S-adenosyl-L-methionine.</text>
        <dbReference type="EC" id="3.4.23.43"/>
    </reaction>
</comment>